<evidence type="ECO:0000313" key="3">
    <source>
        <dbReference type="EMBL" id="BCX87765.1"/>
    </source>
</evidence>
<sequence>MHVPIEIYQLLEDRLGREEAKKVAESIEVSLAHLEERSREIAAQRKLEAKEELKHELRNELATKEDLANLRTELKEDIANVRTELKEDIANLRTDVIRMEARLERKFTILWLITLFTIVFLNQNALHFLARLLGLLK</sequence>
<feature type="coiled-coil region" evidence="1">
    <location>
        <begin position="17"/>
        <end position="102"/>
    </location>
</feature>
<feature type="transmembrane region" description="Helical" evidence="2">
    <location>
        <begin position="107"/>
        <end position="130"/>
    </location>
</feature>
<dbReference type="EMBL" id="AP024718">
    <property type="protein sequence ID" value="BCX87765.1"/>
    <property type="molecule type" value="Genomic_DNA"/>
</dbReference>
<evidence type="ECO:0000313" key="4">
    <source>
        <dbReference type="Proteomes" id="UP001321450"/>
    </source>
</evidence>
<gene>
    <name evidence="3" type="ORF">MIN45_P0132</name>
</gene>
<keyword evidence="2" id="KW-0812">Transmembrane</keyword>
<dbReference type="AlphaFoldDB" id="A0AAU9C5W8"/>
<dbReference type="Gene3D" id="6.10.250.2700">
    <property type="match status" value="1"/>
</dbReference>
<keyword evidence="2" id="KW-1133">Transmembrane helix</keyword>
<evidence type="ECO:0000256" key="2">
    <source>
        <dbReference type="SAM" id="Phobius"/>
    </source>
</evidence>
<accession>A0AAU9C5W8</accession>
<proteinExistence type="predicted"/>
<name>A0AAU9C5W8_9GAMM</name>
<keyword evidence="1" id="KW-0175">Coiled coil</keyword>
<dbReference type="KEGG" id="meiy:MIN45_P0132"/>
<dbReference type="Proteomes" id="UP001321450">
    <property type="component" value="Chromosome"/>
</dbReference>
<protein>
    <recommendedName>
        <fullName evidence="5">DUF1640 domain-containing protein</fullName>
    </recommendedName>
</protein>
<evidence type="ECO:0008006" key="5">
    <source>
        <dbReference type="Google" id="ProtNLM"/>
    </source>
</evidence>
<keyword evidence="4" id="KW-1185">Reference proteome</keyword>
<keyword evidence="2" id="KW-0472">Membrane</keyword>
<reference evidence="4" key="1">
    <citation type="journal article" date="2024" name="Int. J. Syst. Evol. Microbiol.">
        <title>Methylomarinovum tepidoasis sp. nov., a moderately thermophilic methanotroph of the family Methylothermaceae isolated from a deep-sea hydrothermal field.</title>
        <authorList>
            <person name="Hirayama H."/>
            <person name="Takaki Y."/>
            <person name="Abe M."/>
            <person name="Miyazaki M."/>
            <person name="Uematsu K."/>
            <person name="Matsui Y."/>
            <person name="Takai K."/>
        </authorList>
    </citation>
    <scope>NUCLEOTIDE SEQUENCE [LARGE SCALE GENOMIC DNA]</scope>
    <source>
        <strain evidence="4">IN45</strain>
    </source>
</reference>
<evidence type="ECO:0000256" key="1">
    <source>
        <dbReference type="SAM" id="Coils"/>
    </source>
</evidence>
<organism evidence="3 4">
    <name type="scientific">Methylomarinovum tepidoasis</name>
    <dbReference type="NCBI Taxonomy" id="2840183"/>
    <lineage>
        <taxon>Bacteria</taxon>
        <taxon>Pseudomonadati</taxon>
        <taxon>Pseudomonadota</taxon>
        <taxon>Gammaproteobacteria</taxon>
        <taxon>Methylococcales</taxon>
        <taxon>Methylothermaceae</taxon>
        <taxon>Methylomarinovum</taxon>
    </lineage>
</organism>
<dbReference type="RefSeq" id="WP_286292713.1">
    <property type="nucleotide sequence ID" value="NZ_AP024718.1"/>
</dbReference>